<evidence type="ECO:0000256" key="7">
    <source>
        <dbReference type="ARBA" id="ARBA00023136"/>
    </source>
</evidence>
<dbReference type="GO" id="GO:0031966">
    <property type="term" value="C:mitochondrial membrane"/>
    <property type="evidence" value="ECO:0007669"/>
    <property type="project" value="UniProtKB-SubCell"/>
</dbReference>
<sequence>MKLIKLLFMCMKIIIMMMFLINFFLMMINKKNRNKSTPFECGFNPHSNSRLPFSNNFFLIMLMFLIFDVEIILILPSIFLFKFINPIIFFLILFILCMLLMISILIEWLMNLLKWIF</sequence>
<evidence type="ECO:0000313" key="10">
    <source>
        <dbReference type="EMBL" id="QQD78162.1"/>
    </source>
</evidence>
<evidence type="ECO:0000256" key="6">
    <source>
        <dbReference type="ARBA" id="ARBA00022989"/>
    </source>
</evidence>
<keyword evidence="9" id="KW-0249">Electron transport</keyword>
<keyword evidence="9" id="KW-0830">Ubiquinone</keyword>
<protein>
    <recommendedName>
        <fullName evidence="3 9">NADH-ubiquinone oxidoreductase chain 3</fullName>
        <ecNumber evidence="9">7.1.1.2</ecNumber>
    </recommendedName>
</protein>
<keyword evidence="9" id="KW-0520">NAD</keyword>
<keyword evidence="9" id="KW-1278">Translocase</keyword>
<accession>A0A7T5BMU4</accession>
<keyword evidence="7 9" id="KW-0472">Membrane</keyword>
<dbReference type="Gene3D" id="1.20.58.1610">
    <property type="entry name" value="NADH:ubiquinone/plastoquinone oxidoreductase, chain 3"/>
    <property type="match status" value="1"/>
</dbReference>
<dbReference type="EC" id="7.1.1.2" evidence="9"/>
<dbReference type="Pfam" id="PF00507">
    <property type="entry name" value="Oxidored_q4"/>
    <property type="match status" value="1"/>
</dbReference>
<dbReference type="GO" id="GO:0008137">
    <property type="term" value="F:NADH dehydrogenase (ubiquinone) activity"/>
    <property type="evidence" value="ECO:0007669"/>
    <property type="project" value="UniProtKB-UniRule"/>
</dbReference>
<evidence type="ECO:0000256" key="1">
    <source>
        <dbReference type="ARBA" id="ARBA00004370"/>
    </source>
</evidence>
<evidence type="ECO:0000256" key="9">
    <source>
        <dbReference type="RuleBase" id="RU003640"/>
    </source>
</evidence>
<dbReference type="GO" id="GO:0030964">
    <property type="term" value="C:NADH dehydrogenase complex"/>
    <property type="evidence" value="ECO:0007669"/>
    <property type="project" value="TreeGrafter"/>
</dbReference>
<reference evidence="10" key="2">
    <citation type="journal article" date="2021" name="Insects">
        <title>Comparative Mitogenomic Analysis of Two Cuckoo Bees (Apoidea: Anthophila: Megachilidae) with Phylogenetic Implications.</title>
        <authorList>
            <person name="Lu H."/>
            <person name="He B."/>
            <person name="Hao Y."/>
            <person name="Zhou Z."/>
            <person name="Su C."/>
            <person name="Huang D."/>
        </authorList>
    </citation>
    <scope>NUCLEOTIDE SEQUENCE</scope>
</reference>
<comment type="function">
    <text evidence="9">Core subunit of the mitochondrial membrane respiratory chain NADH dehydrogenase (Complex I) which catalyzes electron transfer from NADH through the respiratory chain, using ubiquinone as an electron acceptor. Essential for the catalytic activity of complex I.</text>
</comment>
<keyword evidence="9" id="KW-0679">Respiratory chain</keyword>
<dbReference type="PANTHER" id="PTHR11058:SF9">
    <property type="entry name" value="NADH-UBIQUINONE OXIDOREDUCTASE CHAIN 3"/>
    <property type="match status" value="1"/>
</dbReference>
<comment type="catalytic activity">
    <reaction evidence="8 9">
        <text>a ubiquinone + NADH + 5 H(+)(in) = a ubiquinol + NAD(+) + 4 H(+)(out)</text>
        <dbReference type="Rhea" id="RHEA:29091"/>
        <dbReference type="Rhea" id="RHEA-COMP:9565"/>
        <dbReference type="Rhea" id="RHEA-COMP:9566"/>
        <dbReference type="ChEBI" id="CHEBI:15378"/>
        <dbReference type="ChEBI" id="CHEBI:16389"/>
        <dbReference type="ChEBI" id="CHEBI:17976"/>
        <dbReference type="ChEBI" id="CHEBI:57540"/>
        <dbReference type="ChEBI" id="CHEBI:57945"/>
        <dbReference type="EC" id="7.1.1.2"/>
    </reaction>
</comment>
<reference evidence="10" key="1">
    <citation type="submission" date="2020-08" db="EMBL/GenBank/DDBJ databases">
        <authorList>
            <person name="Lu H.H."/>
            <person name="He B."/>
            <person name="Huang D.Y."/>
        </authorList>
    </citation>
    <scope>NUCLEOTIDE SEQUENCE</scope>
</reference>
<dbReference type="PANTHER" id="PTHR11058">
    <property type="entry name" value="NADH-UBIQUINONE OXIDOREDUCTASE CHAIN 3"/>
    <property type="match status" value="1"/>
</dbReference>
<keyword evidence="6 9" id="KW-1133">Transmembrane helix</keyword>
<dbReference type="AlphaFoldDB" id="A0A7T5BMU4"/>
<dbReference type="InterPro" id="IPR000440">
    <property type="entry name" value="NADH_UbQ/plastoQ_OxRdtase_su3"/>
</dbReference>
<feature type="transmembrane region" description="Helical" evidence="9">
    <location>
        <begin position="6"/>
        <end position="25"/>
    </location>
</feature>
<name>A0A7T5BMU4_9HYME</name>
<keyword evidence="5 9" id="KW-0812">Transmembrane</keyword>
<keyword evidence="9 10" id="KW-0496">Mitochondrion</keyword>
<organism evidence="10">
    <name type="scientific">Euaspis polynesia</name>
    <dbReference type="NCBI Taxonomy" id="1352276"/>
    <lineage>
        <taxon>Eukaryota</taxon>
        <taxon>Metazoa</taxon>
        <taxon>Ecdysozoa</taxon>
        <taxon>Arthropoda</taxon>
        <taxon>Hexapoda</taxon>
        <taxon>Insecta</taxon>
        <taxon>Pterygota</taxon>
        <taxon>Neoptera</taxon>
        <taxon>Endopterygota</taxon>
        <taxon>Hymenoptera</taxon>
        <taxon>Apocrita</taxon>
        <taxon>Aculeata</taxon>
        <taxon>Apoidea</taxon>
        <taxon>Anthophila</taxon>
        <taxon>Megachilidae</taxon>
        <taxon>Megachilinae</taxon>
        <taxon>Euaspis</taxon>
    </lineage>
</organism>
<comment type="subcellular location">
    <subcellularLocation>
        <location evidence="1">Membrane</location>
    </subcellularLocation>
    <subcellularLocation>
        <location evidence="9">Mitochondrion membrane</location>
        <topology evidence="9">Multi-pass membrane protein</topology>
    </subcellularLocation>
</comment>
<evidence type="ECO:0000256" key="5">
    <source>
        <dbReference type="ARBA" id="ARBA00022692"/>
    </source>
</evidence>
<dbReference type="InterPro" id="IPR038430">
    <property type="entry name" value="NDAH_ubi_oxred_su3_sf"/>
</dbReference>
<feature type="transmembrane region" description="Helical" evidence="9">
    <location>
        <begin position="57"/>
        <end position="81"/>
    </location>
</feature>
<dbReference type="EMBL" id="MT909816">
    <property type="protein sequence ID" value="QQD78162.1"/>
    <property type="molecule type" value="Genomic_DNA"/>
</dbReference>
<evidence type="ECO:0000256" key="8">
    <source>
        <dbReference type="ARBA" id="ARBA00049551"/>
    </source>
</evidence>
<gene>
    <name evidence="10" type="primary">nad3</name>
</gene>
<feature type="transmembrane region" description="Helical" evidence="9">
    <location>
        <begin position="87"/>
        <end position="110"/>
    </location>
</feature>
<keyword evidence="4 9" id="KW-0813">Transport</keyword>
<evidence type="ECO:0000256" key="2">
    <source>
        <dbReference type="ARBA" id="ARBA00008472"/>
    </source>
</evidence>
<evidence type="ECO:0000256" key="3">
    <source>
        <dbReference type="ARBA" id="ARBA00021007"/>
    </source>
</evidence>
<comment type="similarity">
    <text evidence="2 9">Belongs to the complex I subunit 3 family.</text>
</comment>
<evidence type="ECO:0000256" key="4">
    <source>
        <dbReference type="ARBA" id="ARBA00022448"/>
    </source>
</evidence>
<geneLocation type="mitochondrion" evidence="10"/>
<proteinExistence type="inferred from homology"/>